<gene>
    <name evidence="1" type="ORF">NCTC10975_00777</name>
</gene>
<dbReference type="AlphaFoldDB" id="A0A2X2BMG5"/>
<reference evidence="1 2" key="1">
    <citation type="submission" date="2018-06" db="EMBL/GenBank/DDBJ databases">
        <authorList>
            <consortium name="Pathogen Informatics"/>
            <person name="Doyle S."/>
        </authorList>
    </citation>
    <scope>NUCLEOTIDE SEQUENCE [LARGE SCALE GENOMIC DNA]</scope>
    <source>
        <strain evidence="1 2">NCTC10975</strain>
    </source>
</reference>
<evidence type="ECO:0000313" key="2">
    <source>
        <dbReference type="Proteomes" id="UP000251485"/>
    </source>
</evidence>
<evidence type="ECO:0000313" key="1">
    <source>
        <dbReference type="EMBL" id="SPY94436.1"/>
    </source>
</evidence>
<organism evidence="1 2">
    <name type="scientific">Proteus mirabilis</name>
    <dbReference type="NCBI Taxonomy" id="584"/>
    <lineage>
        <taxon>Bacteria</taxon>
        <taxon>Pseudomonadati</taxon>
        <taxon>Pseudomonadota</taxon>
        <taxon>Gammaproteobacteria</taxon>
        <taxon>Enterobacterales</taxon>
        <taxon>Morganellaceae</taxon>
        <taxon>Proteus</taxon>
    </lineage>
</organism>
<name>A0A2X2BMG5_PROMI</name>
<accession>A0A2X2BMG5</accession>
<dbReference type="Proteomes" id="UP000251485">
    <property type="component" value="Unassembled WGS sequence"/>
</dbReference>
<protein>
    <submittedName>
        <fullName evidence="1">LysR-family transcriptional regulator</fullName>
    </submittedName>
</protein>
<dbReference type="EMBL" id="UAUE01000003">
    <property type="protein sequence ID" value="SPY94436.1"/>
    <property type="molecule type" value="Genomic_DNA"/>
</dbReference>
<sequence>MDGVKLTDDGAILYEHAKQILAQFNSMNKALNDKDEPLTGALNVGLPPVIASTYFC</sequence>
<proteinExistence type="predicted"/>